<evidence type="ECO:0000313" key="1">
    <source>
        <dbReference type="EMBL" id="QHJ01388.1"/>
    </source>
</evidence>
<name>A0A857JCL6_9BURK</name>
<proteinExistence type="predicted"/>
<dbReference type="Proteomes" id="UP000464787">
    <property type="component" value="Chromosome"/>
</dbReference>
<keyword evidence="2" id="KW-1185">Reference proteome</keyword>
<organism evidence="1 2">
    <name type="scientific">Xylophilus rhododendri</name>
    <dbReference type="NCBI Taxonomy" id="2697032"/>
    <lineage>
        <taxon>Bacteria</taxon>
        <taxon>Pseudomonadati</taxon>
        <taxon>Pseudomonadota</taxon>
        <taxon>Betaproteobacteria</taxon>
        <taxon>Burkholderiales</taxon>
        <taxon>Xylophilus</taxon>
    </lineage>
</organism>
<accession>A0A857JCL6</accession>
<evidence type="ECO:0000313" key="2">
    <source>
        <dbReference type="Proteomes" id="UP000464787"/>
    </source>
</evidence>
<sequence>MLERLEAGNHADAAQYRDVAHRLAEELKTLPRDAATDALLSASPAAATIYENLYYEQAGLCRTQLELATAAELAAREFIARASRPAASPT</sequence>
<dbReference type="KEGG" id="xyk:GT347_02855"/>
<gene>
    <name evidence="1" type="ORF">GT347_02855</name>
</gene>
<dbReference type="AlphaFoldDB" id="A0A857JCL6"/>
<dbReference type="EMBL" id="CP047650">
    <property type="protein sequence ID" value="QHJ01388.1"/>
    <property type="molecule type" value="Genomic_DNA"/>
</dbReference>
<reference evidence="1 2" key="1">
    <citation type="submission" date="2020-01" db="EMBL/GenBank/DDBJ databases">
        <title>Genome sequencing of strain KACC 21265.</title>
        <authorList>
            <person name="Heo J."/>
            <person name="Kim S.-J."/>
            <person name="Kim J.-S."/>
            <person name="Hong S.-B."/>
            <person name="Kwon S.-W."/>
        </authorList>
    </citation>
    <scope>NUCLEOTIDE SEQUENCE [LARGE SCALE GENOMIC DNA]</scope>
    <source>
        <strain evidence="1 2">KACC 21265</strain>
    </source>
</reference>
<protein>
    <submittedName>
        <fullName evidence="1">Uncharacterized protein</fullName>
    </submittedName>
</protein>